<dbReference type="GO" id="GO:0005737">
    <property type="term" value="C:cytoplasm"/>
    <property type="evidence" value="ECO:0007669"/>
    <property type="project" value="UniProtKB-ARBA"/>
</dbReference>
<dbReference type="EMBL" id="CACTIH010007458">
    <property type="protein sequence ID" value="CAA3013933.1"/>
    <property type="molecule type" value="Genomic_DNA"/>
</dbReference>
<evidence type="ECO:0000256" key="1">
    <source>
        <dbReference type="ARBA" id="ARBA00022737"/>
    </source>
</evidence>
<organism evidence="4 5">
    <name type="scientific">Olea europaea subsp. europaea</name>
    <dbReference type="NCBI Taxonomy" id="158383"/>
    <lineage>
        <taxon>Eukaryota</taxon>
        <taxon>Viridiplantae</taxon>
        <taxon>Streptophyta</taxon>
        <taxon>Embryophyta</taxon>
        <taxon>Tracheophyta</taxon>
        <taxon>Spermatophyta</taxon>
        <taxon>Magnoliopsida</taxon>
        <taxon>eudicotyledons</taxon>
        <taxon>Gunneridae</taxon>
        <taxon>Pentapetalae</taxon>
        <taxon>asterids</taxon>
        <taxon>lamiids</taxon>
        <taxon>Lamiales</taxon>
        <taxon>Oleaceae</taxon>
        <taxon>Oleeae</taxon>
        <taxon>Olea</taxon>
    </lineage>
</organism>
<reference evidence="4 5" key="1">
    <citation type="submission" date="2019-12" db="EMBL/GenBank/DDBJ databases">
        <authorList>
            <person name="Alioto T."/>
            <person name="Alioto T."/>
            <person name="Gomez Garrido J."/>
        </authorList>
    </citation>
    <scope>NUCLEOTIDE SEQUENCE [LARGE SCALE GENOMIC DNA]</scope>
</reference>
<dbReference type="Pfam" id="PF20431">
    <property type="entry name" value="E_motif"/>
    <property type="match status" value="1"/>
</dbReference>
<dbReference type="Pfam" id="PF13812">
    <property type="entry name" value="PPR_3"/>
    <property type="match status" value="1"/>
</dbReference>
<dbReference type="Gramene" id="OE9A019250T1">
    <property type="protein sequence ID" value="OE9A019250C1"/>
    <property type="gene ID" value="OE9A019250"/>
</dbReference>
<keyword evidence="1" id="KW-0677">Repeat</keyword>
<dbReference type="NCBIfam" id="TIGR00756">
    <property type="entry name" value="PPR"/>
    <property type="match status" value="6"/>
</dbReference>
<sequence>MKNLLKSRTNLFADHFCSVLQKCMKEKVLKPCKQIHGLMLTAPIDKNYLSISSRLIGAYASCGDLTSAKFLFRGTENPNVFAFNWMISALTFTGFHQEAMYYFSLLQESRKNGVLPNNYTFCVVLKACVGLMDMNKGKEVHGMVYKMGIEMDISVCNALIDMHGKCGNIFYARKVFDRMPMKDVASWTSMICGCANVGDMKESVFLFERMKLEGFEPNDFTWNAMITGYARSGNCNGAVEFFSMMSEGGLVPDLVTWNAIISGFVQGGRAQEAMELFHDMLIAGIKPNQVTVTGLLPACGMICSVGRGKEIHGLIYRMGLYINVYVASALIDMYSKCGSVKEAWNVFYTNPSRNVVSWNAMIGCYGKHGMVTSALELFDKMQDEEVQANEVTMVSVLSACVHGGLDKKGMEIFLSMWDSYNVETNKEHYACVVDLLCRCGRIEEAYDVVKQMPLEVTESVVGAFFNGCKIHERRDLAEEMAKYLSVELKKPGDFVTLSHMYASKGDWGEVQNVRKVMKDKRVYKKPGSSWV</sequence>
<dbReference type="GO" id="GO:0003723">
    <property type="term" value="F:RNA binding"/>
    <property type="evidence" value="ECO:0007669"/>
    <property type="project" value="InterPro"/>
</dbReference>
<feature type="repeat" description="PPR" evidence="3">
    <location>
        <begin position="354"/>
        <end position="388"/>
    </location>
</feature>
<dbReference type="PANTHER" id="PTHR47926:SF453">
    <property type="entry name" value="PENTATRICOPEPTIDE REPEAT (PPR) SUPERFAMILY PROTEIN"/>
    <property type="match status" value="1"/>
</dbReference>
<feature type="repeat" description="PPR" evidence="3">
    <location>
        <begin position="425"/>
        <end position="455"/>
    </location>
</feature>
<keyword evidence="5" id="KW-1185">Reference proteome</keyword>
<dbReference type="FunFam" id="1.25.40.10:FF:000682">
    <property type="entry name" value="Pentatricopeptide repeat-containing protein At3g16610"/>
    <property type="match status" value="1"/>
</dbReference>
<dbReference type="Gene3D" id="1.25.40.10">
    <property type="entry name" value="Tetratricopeptide repeat domain"/>
    <property type="match status" value="5"/>
</dbReference>
<evidence type="ECO:0008006" key="6">
    <source>
        <dbReference type="Google" id="ProtNLM"/>
    </source>
</evidence>
<gene>
    <name evidence="4" type="ORF">OLEA9_A019250</name>
</gene>
<feature type="repeat" description="PPR" evidence="3">
    <location>
        <begin position="183"/>
        <end position="217"/>
    </location>
</feature>
<evidence type="ECO:0000256" key="3">
    <source>
        <dbReference type="PROSITE-ProRule" id="PRU00708"/>
    </source>
</evidence>
<dbReference type="PROSITE" id="PS51375">
    <property type="entry name" value="PPR"/>
    <property type="match status" value="5"/>
</dbReference>
<name>A0A8S0UBE8_OLEEU</name>
<dbReference type="AlphaFoldDB" id="A0A8S0UBE8"/>
<proteinExistence type="inferred from homology"/>
<evidence type="ECO:0000313" key="5">
    <source>
        <dbReference type="Proteomes" id="UP000594638"/>
    </source>
</evidence>
<dbReference type="FunFam" id="1.25.40.10:FF:000797">
    <property type="entry name" value="Pentatricopeptide repeat-containing protein chloroplastic"/>
    <property type="match status" value="1"/>
</dbReference>
<dbReference type="OrthoDB" id="185373at2759"/>
<dbReference type="InterPro" id="IPR002885">
    <property type="entry name" value="PPR_rpt"/>
</dbReference>
<dbReference type="InterPro" id="IPR046960">
    <property type="entry name" value="PPR_At4g14850-like_plant"/>
</dbReference>
<accession>A0A8S0UBE8</accession>
<protein>
    <recommendedName>
        <fullName evidence="6">Pentatricopeptide repeat-containing protein</fullName>
    </recommendedName>
</protein>
<dbReference type="Pfam" id="PF13041">
    <property type="entry name" value="PPR_2"/>
    <property type="match status" value="3"/>
</dbReference>
<dbReference type="InterPro" id="IPR011990">
    <property type="entry name" value="TPR-like_helical_dom_sf"/>
</dbReference>
<dbReference type="GO" id="GO:0009451">
    <property type="term" value="P:RNA modification"/>
    <property type="evidence" value="ECO:0007669"/>
    <property type="project" value="InterPro"/>
</dbReference>
<evidence type="ECO:0000313" key="4">
    <source>
        <dbReference type="EMBL" id="CAA3013933.1"/>
    </source>
</evidence>
<dbReference type="Pfam" id="PF01535">
    <property type="entry name" value="PPR"/>
    <property type="match status" value="2"/>
</dbReference>
<comment type="caution">
    <text evidence="4">The sequence shown here is derived from an EMBL/GenBank/DDBJ whole genome shotgun (WGS) entry which is preliminary data.</text>
</comment>
<evidence type="ECO:0000256" key="2">
    <source>
        <dbReference type="ARBA" id="ARBA00061659"/>
    </source>
</evidence>
<dbReference type="InterPro" id="IPR046848">
    <property type="entry name" value="E_motif"/>
</dbReference>
<dbReference type="Proteomes" id="UP000594638">
    <property type="component" value="Unassembled WGS sequence"/>
</dbReference>
<dbReference type="PANTHER" id="PTHR47926">
    <property type="entry name" value="PENTATRICOPEPTIDE REPEAT-CONTAINING PROTEIN"/>
    <property type="match status" value="1"/>
</dbReference>
<feature type="repeat" description="PPR" evidence="3">
    <location>
        <begin position="218"/>
        <end position="252"/>
    </location>
</feature>
<feature type="repeat" description="PPR" evidence="3">
    <location>
        <begin position="253"/>
        <end position="287"/>
    </location>
</feature>
<comment type="similarity">
    <text evidence="2">Belongs to the PPR family. PCMP-E subfamily.</text>
</comment>
<dbReference type="FunFam" id="1.25.40.10:FF:000344">
    <property type="entry name" value="Pentatricopeptide repeat-containing protein"/>
    <property type="match status" value="1"/>
</dbReference>